<dbReference type="Pfam" id="PF07690">
    <property type="entry name" value="MFS_1"/>
    <property type="match status" value="1"/>
</dbReference>
<keyword evidence="4 6" id="KW-0472">Membrane</keyword>
<gene>
    <name evidence="8" type="ORF">SBOR_4832</name>
</gene>
<dbReference type="OrthoDB" id="3936150at2759"/>
<evidence type="ECO:0000313" key="9">
    <source>
        <dbReference type="Proteomes" id="UP000019487"/>
    </source>
</evidence>
<dbReference type="PANTHER" id="PTHR23502">
    <property type="entry name" value="MAJOR FACILITATOR SUPERFAMILY"/>
    <property type="match status" value="1"/>
</dbReference>
<keyword evidence="2 6" id="KW-0812">Transmembrane</keyword>
<dbReference type="SUPFAM" id="SSF103473">
    <property type="entry name" value="MFS general substrate transporter"/>
    <property type="match status" value="1"/>
</dbReference>
<dbReference type="AlphaFoldDB" id="W9CJT6"/>
<dbReference type="GO" id="GO:0022857">
    <property type="term" value="F:transmembrane transporter activity"/>
    <property type="evidence" value="ECO:0007669"/>
    <property type="project" value="InterPro"/>
</dbReference>
<evidence type="ECO:0000313" key="8">
    <source>
        <dbReference type="EMBL" id="ESZ94775.1"/>
    </source>
</evidence>
<feature type="transmembrane region" description="Helical" evidence="6">
    <location>
        <begin position="113"/>
        <end position="133"/>
    </location>
</feature>
<feature type="transmembrane region" description="Helical" evidence="6">
    <location>
        <begin position="204"/>
        <end position="226"/>
    </location>
</feature>
<feature type="transmembrane region" description="Helical" evidence="6">
    <location>
        <begin position="170"/>
        <end position="192"/>
    </location>
</feature>
<dbReference type="GO" id="GO:0005886">
    <property type="term" value="C:plasma membrane"/>
    <property type="evidence" value="ECO:0007669"/>
    <property type="project" value="TreeGrafter"/>
</dbReference>
<keyword evidence="3 6" id="KW-1133">Transmembrane helix</keyword>
<evidence type="ECO:0000256" key="6">
    <source>
        <dbReference type="SAM" id="Phobius"/>
    </source>
</evidence>
<evidence type="ECO:0000256" key="3">
    <source>
        <dbReference type="ARBA" id="ARBA00022989"/>
    </source>
</evidence>
<dbReference type="Proteomes" id="UP000019487">
    <property type="component" value="Unassembled WGS sequence"/>
</dbReference>
<dbReference type="PANTHER" id="PTHR23502:SF24">
    <property type="entry name" value="TRANSPORTER, PUTATIVE-RELATED"/>
    <property type="match status" value="1"/>
</dbReference>
<evidence type="ECO:0000259" key="7">
    <source>
        <dbReference type="PROSITE" id="PS50850"/>
    </source>
</evidence>
<sequence length="437" mass="48096">MNPTEATSTWTSQPLPPTRPNTTSLETHTFLPSDPSDPRNFSSVRKWTIVTSITLIDLTVSWCASGYSPAQEKLTSTFHVGSEIGVLGLSLYVLGLALGPMTLAPLSEYYGRTYLYVIPYGIFLLFLLGTALVQNIEGFLVLRFLSGLFASVTIANFGGTIADLWPRDQIGPAMSIFLWAAVCGSPSGYFLMSFVAQTRGWREVFWALLGICGGFWIILVVVLVGFQNETRHSVILRRRAARANKAAGRIIATVPTEMQSKSLGQLFQSTLSRPFRFLVTEPVIIFAALYNAFLYGLSFLFNSAFNLVFGKMGYGFDTIGVGLCFLGLIIGITLGPIINIWQEQHYQTRIRATASLSSSSSSPALPTPTNPPLQKHPRSTPPTQQSRRATPPPQSLHIRLDLTSPIPHTFSRAHPIHHSLWICLLHAHPNDISICRG</sequence>
<dbReference type="STRING" id="1432307.W9CJT6"/>
<feature type="region of interest" description="Disordered" evidence="5">
    <location>
        <begin position="357"/>
        <end position="398"/>
    </location>
</feature>
<accession>W9CJT6</accession>
<dbReference type="InterPro" id="IPR020846">
    <property type="entry name" value="MFS_dom"/>
</dbReference>
<keyword evidence="9" id="KW-1185">Reference proteome</keyword>
<evidence type="ECO:0000256" key="1">
    <source>
        <dbReference type="ARBA" id="ARBA00004141"/>
    </source>
</evidence>
<evidence type="ECO:0000256" key="5">
    <source>
        <dbReference type="SAM" id="MobiDB-lite"/>
    </source>
</evidence>
<organism evidence="8 9">
    <name type="scientific">Sclerotinia borealis (strain F-4128)</name>
    <dbReference type="NCBI Taxonomy" id="1432307"/>
    <lineage>
        <taxon>Eukaryota</taxon>
        <taxon>Fungi</taxon>
        <taxon>Dikarya</taxon>
        <taxon>Ascomycota</taxon>
        <taxon>Pezizomycotina</taxon>
        <taxon>Leotiomycetes</taxon>
        <taxon>Helotiales</taxon>
        <taxon>Sclerotiniaceae</taxon>
        <taxon>Sclerotinia</taxon>
    </lineage>
</organism>
<proteinExistence type="predicted"/>
<feature type="transmembrane region" description="Helical" evidence="6">
    <location>
        <begin position="283"/>
        <end position="307"/>
    </location>
</feature>
<feature type="transmembrane region" description="Helical" evidence="6">
    <location>
        <begin position="47"/>
        <end position="67"/>
    </location>
</feature>
<evidence type="ECO:0000256" key="2">
    <source>
        <dbReference type="ARBA" id="ARBA00022692"/>
    </source>
</evidence>
<feature type="compositionally biased region" description="Polar residues" evidence="5">
    <location>
        <begin position="1"/>
        <end position="13"/>
    </location>
</feature>
<feature type="transmembrane region" description="Helical" evidence="6">
    <location>
        <begin position="319"/>
        <end position="341"/>
    </location>
</feature>
<feature type="transmembrane region" description="Helical" evidence="6">
    <location>
        <begin position="139"/>
        <end position="158"/>
    </location>
</feature>
<comment type="caution">
    <text evidence="8">The sequence shown here is derived from an EMBL/GenBank/DDBJ whole genome shotgun (WGS) entry which is preliminary data.</text>
</comment>
<dbReference type="PROSITE" id="PS50850">
    <property type="entry name" value="MFS"/>
    <property type="match status" value="1"/>
</dbReference>
<dbReference type="EMBL" id="AYSA01000226">
    <property type="protein sequence ID" value="ESZ94775.1"/>
    <property type="molecule type" value="Genomic_DNA"/>
</dbReference>
<reference evidence="8 9" key="1">
    <citation type="journal article" date="2014" name="Genome Announc.">
        <title>Draft genome sequence of Sclerotinia borealis, a psychrophilic plant pathogenic fungus.</title>
        <authorList>
            <person name="Mardanov A.V."/>
            <person name="Beletsky A.V."/>
            <person name="Kadnikov V.V."/>
            <person name="Ignatov A.N."/>
            <person name="Ravin N.V."/>
        </authorList>
    </citation>
    <scope>NUCLEOTIDE SEQUENCE [LARGE SCALE GENOMIC DNA]</scope>
    <source>
        <strain evidence="9">F-4157</strain>
    </source>
</reference>
<dbReference type="Gene3D" id="1.20.1250.20">
    <property type="entry name" value="MFS general substrate transporter like domains"/>
    <property type="match status" value="1"/>
</dbReference>
<evidence type="ECO:0000256" key="4">
    <source>
        <dbReference type="ARBA" id="ARBA00023136"/>
    </source>
</evidence>
<protein>
    <submittedName>
        <fullName evidence="8">Major facilitator superfamily protein</fullName>
    </submittedName>
</protein>
<comment type="subcellular location">
    <subcellularLocation>
        <location evidence="1">Membrane</location>
        <topology evidence="1">Multi-pass membrane protein</topology>
    </subcellularLocation>
</comment>
<feature type="transmembrane region" description="Helical" evidence="6">
    <location>
        <begin position="87"/>
        <end position="106"/>
    </location>
</feature>
<dbReference type="InterPro" id="IPR036259">
    <property type="entry name" value="MFS_trans_sf"/>
</dbReference>
<dbReference type="HOGENOM" id="CLU_008455_1_1_1"/>
<feature type="region of interest" description="Disordered" evidence="5">
    <location>
        <begin position="1"/>
        <end position="38"/>
    </location>
</feature>
<dbReference type="InterPro" id="IPR011701">
    <property type="entry name" value="MFS"/>
</dbReference>
<name>W9CJT6_SCLBF</name>
<feature type="domain" description="Major facilitator superfamily (MFS) profile" evidence="7">
    <location>
        <begin position="43"/>
        <end position="437"/>
    </location>
</feature>